<dbReference type="FunFam" id="1.10.10.10:FF:000143">
    <property type="entry name" value="DDRGK domain-containing protein 1"/>
    <property type="match status" value="1"/>
</dbReference>
<reference evidence="13" key="1">
    <citation type="submission" date="2023-07" db="EMBL/GenBank/DDBJ databases">
        <title>Chromosome-level genome assembly of Artemia franciscana.</title>
        <authorList>
            <person name="Jo E."/>
        </authorList>
    </citation>
    <scope>NUCLEOTIDE SEQUENCE</scope>
    <source>
        <tissue evidence="13">Whole body</tissue>
    </source>
</reference>
<dbReference type="Gene3D" id="1.10.10.10">
    <property type="entry name" value="Winged helix-like DNA-binding domain superfamily/Winged helix DNA-binding domain"/>
    <property type="match status" value="1"/>
</dbReference>
<keyword evidence="8 12" id="KW-0472">Membrane</keyword>
<evidence type="ECO:0000256" key="8">
    <source>
        <dbReference type="ARBA" id="ARBA00023136"/>
    </source>
</evidence>
<dbReference type="InterPro" id="IPR036390">
    <property type="entry name" value="WH_DNA-bd_sf"/>
</dbReference>
<keyword evidence="4 12" id="KW-0812">Transmembrane</keyword>
<evidence type="ECO:0000313" key="13">
    <source>
        <dbReference type="EMBL" id="KAK2713016.1"/>
    </source>
</evidence>
<comment type="function">
    <text evidence="9">Substrate adapter for ufmylation, the covalent attachment of the ubiquitin-like modifier UFM1 to substrate proteins. Required for ufmylation of Atg9; protects the nervous system during aging, possibly by stabilizing Atg9 and supporting its function.</text>
</comment>
<evidence type="ECO:0000256" key="6">
    <source>
        <dbReference type="ARBA" id="ARBA00022824"/>
    </source>
</evidence>
<comment type="caution">
    <text evidence="13">The sequence shown here is derived from an EMBL/GenBank/DDBJ whole genome shotgun (WGS) entry which is preliminary data.</text>
</comment>
<dbReference type="InterPro" id="IPR019153">
    <property type="entry name" value="DDRGK_dom-contain"/>
</dbReference>
<dbReference type="SUPFAM" id="SSF46785">
    <property type="entry name" value="Winged helix' DNA-binding domain"/>
    <property type="match status" value="1"/>
</dbReference>
<feature type="compositionally biased region" description="Acidic residues" evidence="11">
    <location>
        <begin position="73"/>
        <end position="83"/>
    </location>
</feature>
<keyword evidence="6" id="KW-0256">Endoplasmic reticulum</keyword>
<dbReference type="Proteomes" id="UP001187531">
    <property type="component" value="Unassembled WGS sequence"/>
</dbReference>
<name>A0AA88HSA1_ARTSF</name>
<dbReference type="PANTHER" id="PTHR48176:SF1">
    <property type="entry name" value="DDRGK DOMAIN-CONTAINING PROTEIN 1"/>
    <property type="match status" value="1"/>
</dbReference>
<feature type="region of interest" description="Disordered" evidence="11">
    <location>
        <begin position="106"/>
        <end position="163"/>
    </location>
</feature>
<organism evidence="13 14">
    <name type="scientific">Artemia franciscana</name>
    <name type="common">Brine shrimp</name>
    <name type="synonym">Artemia sanfranciscana</name>
    <dbReference type="NCBI Taxonomy" id="6661"/>
    <lineage>
        <taxon>Eukaryota</taxon>
        <taxon>Metazoa</taxon>
        <taxon>Ecdysozoa</taxon>
        <taxon>Arthropoda</taxon>
        <taxon>Crustacea</taxon>
        <taxon>Branchiopoda</taxon>
        <taxon>Anostraca</taxon>
        <taxon>Artemiidae</taxon>
        <taxon>Artemia</taxon>
    </lineage>
</organism>
<keyword evidence="7 12" id="KW-1133">Transmembrane helix</keyword>
<proteinExistence type="inferred from homology"/>
<evidence type="ECO:0000313" key="14">
    <source>
        <dbReference type="Proteomes" id="UP001187531"/>
    </source>
</evidence>
<dbReference type="GO" id="GO:0044389">
    <property type="term" value="F:ubiquitin-like protein ligase binding"/>
    <property type="evidence" value="ECO:0007669"/>
    <property type="project" value="TreeGrafter"/>
</dbReference>
<evidence type="ECO:0000256" key="4">
    <source>
        <dbReference type="ARBA" id="ARBA00022692"/>
    </source>
</evidence>
<sequence length="295" mass="33891">MDDTVFLVSAALILVVTLFVLKWFSGKTEEKPNEEAAIPEPAVNRPAQVRAVGGRHNQARMRVSAARRRELEGSDEELSESEEEGPKVEIPEGVKVGKKKLAKLEAKAEKRKMREAMDREIEEKKEREARLEEERKKQEELEKNLEAEREEAERKEREERERRENEEYLKLKESFAVEDEGFEGREEDNDRNLLQDFVNYIKSVKVVPLDDLAGHFKLKTTDAISRVEALVEEGSLTGVMDDRGKFIYIAQEELEAVAKFIRQRGRVSISELVQESNKLINLEPDVKALEAIASQ</sequence>
<evidence type="ECO:0000256" key="1">
    <source>
        <dbReference type="ARBA" id="ARBA00004389"/>
    </source>
</evidence>
<dbReference type="AlphaFoldDB" id="A0AA88HSA1"/>
<dbReference type="EMBL" id="JAVRJZ010000015">
    <property type="protein sequence ID" value="KAK2713016.1"/>
    <property type="molecule type" value="Genomic_DNA"/>
</dbReference>
<evidence type="ECO:0000256" key="11">
    <source>
        <dbReference type="SAM" id="MobiDB-lite"/>
    </source>
</evidence>
<keyword evidence="14" id="KW-1185">Reference proteome</keyword>
<protein>
    <recommendedName>
        <fullName evidence="3">DDRGK domain-containing protein 1</fullName>
    </recommendedName>
</protein>
<dbReference type="PANTHER" id="PTHR48176">
    <property type="entry name" value="DDRGK DOMAIN-CONTAINING PROTEIN 1"/>
    <property type="match status" value="1"/>
</dbReference>
<evidence type="ECO:0000256" key="7">
    <source>
        <dbReference type="ARBA" id="ARBA00022989"/>
    </source>
</evidence>
<dbReference type="Pfam" id="PF09756">
    <property type="entry name" value="DDRGK"/>
    <property type="match status" value="1"/>
</dbReference>
<comment type="subunit">
    <text evidence="10">Interacts with Atg9; the interaction is transient.</text>
</comment>
<feature type="transmembrane region" description="Helical" evidence="12">
    <location>
        <begin position="6"/>
        <end position="24"/>
    </location>
</feature>
<accession>A0AA88HSA1</accession>
<evidence type="ECO:0000256" key="10">
    <source>
        <dbReference type="ARBA" id="ARBA00049687"/>
    </source>
</evidence>
<evidence type="ECO:0000256" key="5">
    <source>
        <dbReference type="ARBA" id="ARBA00022786"/>
    </source>
</evidence>
<feature type="region of interest" description="Disordered" evidence="11">
    <location>
        <begin position="51"/>
        <end position="94"/>
    </location>
</feature>
<keyword evidence="5" id="KW-0833">Ubl conjugation pathway</keyword>
<comment type="subcellular location">
    <subcellularLocation>
        <location evidence="1">Endoplasmic reticulum membrane</location>
        <topology evidence="1">Single-pass membrane protein</topology>
    </subcellularLocation>
</comment>
<evidence type="ECO:0000256" key="2">
    <source>
        <dbReference type="ARBA" id="ARBA00009829"/>
    </source>
</evidence>
<dbReference type="InterPro" id="IPR036388">
    <property type="entry name" value="WH-like_DNA-bd_sf"/>
</dbReference>
<gene>
    <name evidence="13" type="ORF">QYM36_011650</name>
</gene>
<dbReference type="InterPro" id="IPR050899">
    <property type="entry name" value="DDRGK_domain-containing"/>
</dbReference>
<comment type="similarity">
    <text evidence="2">Belongs to the DDRGK1 family.</text>
</comment>
<evidence type="ECO:0000256" key="3">
    <source>
        <dbReference type="ARBA" id="ARBA00018218"/>
    </source>
</evidence>
<evidence type="ECO:0000256" key="12">
    <source>
        <dbReference type="SAM" id="Phobius"/>
    </source>
</evidence>
<dbReference type="SMART" id="SM01128">
    <property type="entry name" value="DDRGK"/>
    <property type="match status" value="1"/>
</dbReference>
<evidence type="ECO:0000256" key="9">
    <source>
        <dbReference type="ARBA" id="ARBA00049608"/>
    </source>
</evidence>
<dbReference type="GO" id="GO:0005789">
    <property type="term" value="C:endoplasmic reticulum membrane"/>
    <property type="evidence" value="ECO:0007669"/>
    <property type="project" value="UniProtKB-SubCell"/>
</dbReference>